<name>A0A5C5BEK9_9MICO</name>
<protein>
    <submittedName>
        <fullName evidence="2">Uncharacterized protein</fullName>
    </submittedName>
</protein>
<dbReference type="RefSeq" id="WP_139986543.1">
    <property type="nucleotide sequence ID" value="NZ_VENP01000018.1"/>
</dbReference>
<proteinExistence type="predicted"/>
<gene>
    <name evidence="2" type="ORF">FH969_06530</name>
</gene>
<sequence length="328" mass="33036">MPAQPTHGVRKLRSRWTWIAAGVAALLVVVLAVVLVVRSRDQAEQRDLAAQWRSDVTAWSGDVVTSLPDPAVRLAPLATGAANETADQVAALRAECDRAATTASDVAALAGPSAPPADLRESTPGYDELAAEVTSDAAALTTYQGAVADAAAAQATWCAGHPDLAQVTLDQQAGLATYQALLGACSVADTGCLPADTAQWAAVADAIGPAYAEPARSRATLYGSVCPVPTLADVCALLAQQNTELGDLYDAYAQALRGGVPADVDAARSAIQAARTAQDAALGEALTTAVPGATGAPTAVLAAAVAQAAIDADLARAQAEDPLLVAIG</sequence>
<dbReference type="AlphaFoldDB" id="A0A5C5BEK9"/>
<keyword evidence="1" id="KW-0472">Membrane</keyword>
<dbReference type="Proteomes" id="UP000313849">
    <property type="component" value="Unassembled WGS sequence"/>
</dbReference>
<reference evidence="2 3" key="1">
    <citation type="submission" date="2019-06" db="EMBL/GenBank/DDBJ databases">
        <title>Draft genome sequence of Miniimonas arenae KCTC 19750T isolated from sea sand.</title>
        <authorList>
            <person name="Park S.-J."/>
        </authorList>
    </citation>
    <scope>NUCLEOTIDE SEQUENCE [LARGE SCALE GENOMIC DNA]</scope>
    <source>
        <strain evidence="2 3">KCTC 19750</strain>
    </source>
</reference>
<keyword evidence="1" id="KW-1133">Transmembrane helix</keyword>
<feature type="transmembrane region" description="Helical" evidence="1">
    <location>
        <begin position="16"/>
        <end position="37"/>
    </location>
</feature>
<evidence type="ECO:0000256" key="1">
    <source>
        <dbReference type="SAM" id="Phobius"/>
    </source>
</evidence>
<keyword evidence="1" id="KW-0812">Transmembrane</keyword>
<organism evidence="2 3">
    <name type="scientific">Miniimonas arenae</name>
    <dbReference type="NCBI Taxonomy" id="676201"/>
    <lineage>
        <taxon>Bacteria</taxon>
        <taxon>Bacillati</taxon>
        <taxon>Actinomycetota</taxon>
        <taxon>Actinomycetes</taxon>
        <taxon>Micrococcales</taxon>
        <taxon>Beutenbergiaceae</taxon>
        <taxon>Miniimonas</taxon>
    </lineage>
</organism>
<evidence type="ECO:0000313" key="3">
    <source>
        <dbReference type="Proteomes" id="UP000313849"/>
    </source>
</evidence>
<dbReference type="EMBL" id="VENP01000018">
    <property type="protein sequence ID" value="TNU74974.1"/>
    <property type="molecule type" value="Genomic_DNA"/>
</dbReference>
<comment type="caution">
    <text evidence="2">The sequence shown here is derived from an EMBL/GenBank/DDBJ whole genome shotgun (WGS) entry which is preliminary data.</text>
</comment>
<dbReference type="OrthoDB" id="9920256at2"/>
<evidence type="ECO:0000313" key="2">
    <source>
        <dbReference type="EMBL" id="TNU74974.1"/>
    </source>
</evidence>
<keyword evidence="3" id="KW-1185">Reference proteome</keyword>
<accession>A0A5C5BEK9</accession>